<comment type="caution">
    <text evidence="15">The sequence shown here is derived from an EMBL/GenBank/DDBJ whole genome shotgun (WGS) entry which is preliminary data.</text>
</comment>
<feature type="binding site" evidence="12">
    <location>
        <position position="282"/>
    </location>
    <ligand>
        <name>ATP</name>
        <dbReference type="ChEBI" id="CHEBI:30616"/>
    </ligand>
</feature>
<keyword evidence="7 12" id="KW-0418">Kinase</keyword>
<evidence type="ECO:0000256" key="5">
    <source>
        <dbReference type="ARBA" id="ARBA00022723"/>
    </source>
</evidence>
<dbReference type="GO" id="GO:0046872">
    <property type="term" value="F:metal ion binding"/>
    <property type="evidence" value="ECO:0007669"/>
    <property type="project" value="UniProtKB-KW"/>
</dbReference>
<dbReference type="SUPFAM" id="SSF53613">
    <property type="entry name" value="Ribokinase-like"/>
    <property type="match status" value="1"/>
</dbReference>
<dbReference type="AlphaFoldDB" id="A0A366HAQ1"/>
<feature type="domain" description="Carbohydrate kinase PfkB" evidence="14">
    <location>
        <begin position="10"/>
        <end position="301"/>
    </location>
</feature>
<comment type="subcellular location">
    <subcellularLocation>
        <location evidence="12">Cytoplasm</location>
    </subcellularLocation>
</comment>
<accession>A0A366HAQ1</accession>
<comment type="caution">
    <text evidence="12">Lacks conserved residue(s) required for the propagation of feature annotation.</text>
</comment>
<name>A0A366HAQ1_9BACT</name>
<dbReference type="EC" id="2.7.1.15" evidence="2 12"/>
<keyword evidence="12" id="KW-0963">Cytoplasm</keyword>
<evidence type="ECO:0000256" key="11">
    <source>
        <dbReference type="ARBA" id="ARBA00023277"/>
    </source>
</evidence>
<sequence>MPEPVATPTVTVVGSLNLDTLLTVPHLPEPGATVICSGWDARYGGKGANQAIAACRQGGFVNIIGCVGDDPVGAAYVNSLIEQQVGVSGIQPLQETQTGRAYISIDAAGQNTIVVNQGANMYLSADLVLTQEPLLEASDVVLAQCEVPIEAVVVALQRASELGKTTILNASPINPEFPWGQVPIDFLIVNEREAAALLGYFVESTNEASTVRAQMADLGVSTLIITRGKEHTFAFSQNQALKVPPPQVDVADTTGAGDAFAGAFAVHWAQTQNLLSSVRKANIAGAITTTRLGAQDAIPTREEVDGFGKPPVVPQETPSERSVSNEEEEVPA</sequence>
<evidence type="ECO:0000259" key="14">
    <source>
        <dbReference type="Pfam" id="PF00294"/>
    </source>
</evidence>
<evidence type="ECO:0000256" key="3">
    <source>
        <dbReference type="ARBA" id="ARBA00016943"/>
    </source>
</evidence>
<feature type="binding site" evidence="12">
    <location>
        <position position="288"/>
    </location>
    <ligand>
        <name>K(+)</name>
        <dbReference type="ChEBI" id="CHEBI:29103"/>
    </ligand>
</feature>
<proteinExistence type="inferred from homology"/>
<protein>
    <recommendedName>
        <fullName evidence="3 12">Ribokinase</fullName>
        <shortName evidence="12">RK</shortName>
        <ecNumber evidence="2 12">2.7.1.15</ecNumber>
    </recommendedName>
</protein>
<gene>
    <name evidence="12" type="primary">rbsK</name>
    <name evidence="15" type="ORF">DES53_111182</name>
</gene>
<dbReference type="OrthoDB" id="9775849at2"/>
<evidence type="ECO:0000256" key="2">
    <source>
        <dbReference type="ARBA" id="ARBA00012035"/>
    </source>
</evidence>
<evidence type="ECO:0000313" key="16">
    <source>
        <dbReference type="Proteomes" id="UP000253426"/>
    </source>
</evidence>
<dbReference type="PRINTS" id="PR00990">
    <property type="entry name" value="RIBOKINASE"/>
</dbReference>
<dbReference type="Proteomes" id="UP000253426">
    <property type="component" value="Unassembled WGS sequence"/>
</dbReference>
<dbReference type="InterPro" id="IPR011611">
    <property type="entry name" value="PfkB_dom"/>
</dbReference>
<keyword evidence="4 12" id="KW-0808">Transferase</keyword>
<evidence type="ECO:0000256" key="4">
    <source>
        <dbReference type="ARBA" id="ARBA00022679"/>
    </source>
</evidence>
<evidence type="ECO:0000256" key="9">
    <source>
        <dbReference type="ARBA" id="ARBA00022842"/>
    </source>
</evidence>
<keyword evidence="10 12" id="KW-0630">Potassium</keyword>
<comment type="similarity">
    <text evidence="12">Belongs to the carbohydrate kinase PfkB family. Ribokinase subfamily.</text>
</comment>
<feature type="binding site" evidence="12">
    <location>
        <position position="291"/>
    </location>
    <ligand>
        <name>K(+)</name>
        <dbReference type="ChEBI" id="CHEBI:29103"/>
    </ligand>
</feature>
<comment type="pathway">
    <text evidence="12">Carbohydrate metabolism; D-ribose degradation; D-ribose 5-phosphate from beta-D-ribopyranose: step 2/2.</text>
</comment>
<feature type="region of interest" description="Disordered" evidence="13">
    <location>
        <begin position="296"/>
        <end position="332"/>
    </location>
</feature>
<comment type="catalytic activity">
    <reaction evidence="12">
        <text>D-ribose + ATP = D-ribose 5-phosphate + ADP + H(+)</text>
        <dbReference type="Rhea" id="RHEA:13697"/>
        <dbReference type="ChEBI" id="CHEBI:15378"/>
        <dbReference type="ChEBI" id="CHEBI:30616"/>
        <dbReference type="ChEBI" id="CHEBI:47013"/>
        <dbReference type="ChEBI" id="CHEBI:78346"/>
        <dbReference type="ChEBI" id="CHEBI:456216"/>
        <dbReference type="EC" id="2.7.1.15"/>
    </reaction>
</comment>
<feature type="binding site" evidence="12">
    <location>
        <position position="190"/>
    </location>
    <ligand>
        <name>ATP</name>
        <dbReference type="ChEBI" id="CHEBI:30616"/>
    </ligand>
</feature>
<reference evidence="15 16" key="1">
    <citation type="submission" date="2018-06" db="EMBL/GenBank/DDBJ databases">
        <title>Genomic Encyclopedia of Type Strains, Phase IV (KMG-IV): sequencing the most valuable type-strain genomes for metagenomic binning, comparative biology and taxonomic classification.</title>
        <authorList>
            <person name="Goeker M."/>
        </authorList>
    </citation>
    <scope>NUCLEOTIDE SEQUENCE [LARGE SCALE GENOMIC DNA]</scope>
    <source>
        <strain evidence="15 16">DSM 25532</strain>
    </source>
</reference>
<keyword evidence="5 12" id="KW-0479">Metal-binding</keyword>
<dbReference type="RefSeq" id="WP_113961107.1">
    <property type="nucleotide sequence ID" value="NZ_QNRR01000011.1"/>
</dbReference>
<feature type="binding site" evidence="12">
    <location>
        <position position="146"/>
    </location>
    <ligand>
        <name>substrate</name>
    </ligand>
</feature>
<dbReference type="PANTHER" id="PTHR10584">
    <property type="entry name" value="SUGAR KINASE"/>
    <property type="match status" value="1"/>
</dbReference>
<dbReference type="PROSITE" id="PS00584">
    <property type="entry name" value="PFKB_KINASES_2"/>
    <property type="match status" value="1"/>
</dbReference>
<feature type="binding site" evidence="12">
    <location>
        <position position="258"/>
    </location>
    <ligand>
        <name>substrate</name>
    </ligand>
</feature>
<evidence type="ECO:0000256" key="1">
    <source>
        <dbReference type="ARBA" id="ARBA00005380"/>
    </source>
</evidence>
<dbReference type="InterPro" id="IPR029056">
    <property type="entry name" value="Ribokinase-like"/>
</dbReference>
<evidence type="ECO:0000256" key="7">
    <source>
        <dbReference type="ARBA" id="ARBA00022777"/>
    </source>
</evidence>
<dbReference type="GO" id="GO:0019303">
    <property type="term" value="P:D-ribose catabolic process"/>
    <property type="evidence" value="ECO:0007669"/>
    <property type="project" value="UniProtKB-UniRule"/>
</dbReference>
<feature type="binding site" evidence="12">
    <location>
        <begin position="257"/>
        <end position="258"/>
    </location>
    <ligand>
        <name>ATP</name>
        <dbReference type="ChEBI" id="CHEBI:30616"/>
    </ligand>
</feature>
<dbReference type="GO" id="GO:0005829">
    <property type="term" value="C:cytosol"/>
    <property type="evidence" value="ECO:0007669"/>
    <property type="project" value="TreeGrafter"/>
</dbReference>
<feature type="binding site" evidence="12">
    <location>
        <position position="293"/>
    </location>
    <ligand>
        <name>K(+)</name>
        <dbReference type="ChEBI" id="CHEBI:29103"/>
    </ligand>
</feature>
<comment type="subunit">
    <text evidence="12">Homodimer.</text>
</comment>
<comment type="similarity">
    <text evidence="1">Belongs to the carbohydrate kinase pfkB family.</text>
</comment>
<evidence type="ECO:0000256" key="13">
    <source>
        <dbReference type="SAM" id="MobiDB-lite"/>
    </source>
</evidence>
<evidence type="ECO:0000256" key="10">
    <source>
        <dbReference type="ARBA" id="ARBA00022958"/>
    </source>
</evidence>
<keyword evidence="16" id="KW-1185">Reference proteome</keyword>
<evidence type="ECO:0000256" key="12">
    <source>
        <dbReference type="HAMAP-Rule" id="MF_01987"/>
    </source>
</evidence>
<dbReference type="GO" id="GO:0004747">
    <property type="term" value="F:ribokinase activity"/>
    <property type="evidence" value="ECO:0007669"/>
    <property type="project" value="UniProtKB-UniRule"/>
</dbReference>
<keyword evidence="9 12" id="KW-0460">Magnesium</keyword>
<evidence type="ECO:0000313" key="15">
    <source>
        <dbReference type="EMBL" id="RBP38662.1"/>
    </source>
</evidence>
<comment type="cofactor">
    <cofactor evidence="12">
        <name>Mg(2+)</name>
        <dbReference type="ChEBI" id="CHEBI:18420"/>
    </cofactor>
    <text evidence="12">Requires a divalent cation, most likely magnesium in vivo, as an electrophilic catalyst to aid phosphoryl group transfer. It is the chelate of the metal and the nucleotide that is the actual substrate.</text>
</comment>
<keyword evidence="11 12" id="KW-0119">Carbohydrate metabolism</keyword>
<feature type="active site" description="Proton acceptor" evidence="12">
    <location>
        <position position="258"/>
    </location>
</feature>
<feature type="binding site" evidence="12">
    <location>
        <begin position="45"/>
        <end position="49"/>
    </location>
    <ligand>
        <name>substrate</name>
    </ligand>
</feature>
<dbReference type="GO" id="GO:0005524">
    <property type="term" value="F:ATP binding"/>
    <property type="evidence" value="ECO:0007669"/>
    <property type="project" value="UniProtKB-UniRule"/>
</dbReference>
<dbReference type="PANTHER" id="PTHR10584:SF166">
    <property type="entry name" value="RIBOKINASE"/>
    <property type="match status" value="1"/>
</dbReference>
<evidence type="ECO:0000256" key="6">
    <source>
        <dbReference type="ARBA" id="ARBA00022741"/>
    </source>
</evidence>
<dbReference type="CDD" id="cd01174">
    <property type="entry name" value="ribokinase"/>
    <property type="match status" value="1"/>
</dbReference>
<evidence type="ECO:0000256" key="8">
    <source>
        <dbReference type="ARBA" id="ARBA00022840"/>
    </source>
</evidence>
<feature type="binding site" evidence="12">
    <location>
        <position position="252"/>
    </location>
    <ligand>
        <name>K(+)</name>
        <dbReference type="ChEBI" id="CHEBI:29103"/>
    </ligand>
</feature>
<dbReference type="Gene3D" id="3.40.1190.20">
    <property type="match status" value="1"/>
</dbReference>
<dbReference type="InterPro" id="IPR011877">
    <property type="entry name" value="Ribokinase"/>
</dbReference>
<dbReference type="HAMAP" id="MF_01987">
    <property type="entry name" value="Ribokinase"/>
    <property type="match status" value="1"/>
</dbReference>
<feature type="binding site" evidence="12">
    <location>
        <begin position="17"/>
        <end position="19"/>
    </location>
    <ligand>
        <name>substrate</name>
    </ligand>
</feature>
<organism evidence="15 16">
    <name type="scientific">Roseimicrobium gellanilyticum</name>
    <dbReference type="NCBI Taxonomy" id="748857"/>
    <lineage>
        <taxon>Bacteria</taxon>
        <taxon>Pseudomonadati</taxon>
        <taxon>Verrucomicrobiota</taxon>
        <taxon>Verrucomicrobiia</taxon>
        <taxon>Verrucomicrobiales</taxon>
        <taxon>Verrucomicrobiaceae</taxon>
        <taxon>Roseimicrobium</taxon>
    </lineage>
</organism>
<dbReference type="Pfam" id="PF00294">
    <property type="entry name" value="PfkB"/>
    <property type="match status" value="1"/>
</dbReference>
<dbReference type="InterPro" id="IPR002173">
    <property type="entry name" value="Carboh/pur_kinase_PfkB_CS"/>
</dbReference>
<comment type="activity regulation">
    <text evidence="12">Activated by a monovalent cation that binds near, but not in, the active site. The most likely occupant of the site in vivo is potassium. Ion binding induces a conformational change that may alter substrate affinity.</text>
</comment>
<keyword evidence="6 12" id="KW-0547">Nucleotide-binding</keyword>
<comment type="function">
    <text evidence="12">Catalyzes the phosphorylation of ribose at O-5 in a reaction requiring ATP and magnesium. The resulting D-ribose-5-phosphate can then be used either for sythesis of nucleotides, histidine, and tryptophan, or as a component of the pentose phosphate pathway.</text>
</comment>
<dbReference type="EMBL" id="QNRR01000011">
    <property type="protein sequence ID" value="RBP38662.1"/>
    <property type="molecule type" value="Genomic_DNA"/>
</dbReference>
<keyword evidence="8 12" id="KW-0067">ATP-binding</keyword>
<dbReference type="UniPathway" id="UPA00916">
    <property type="reaction ID" value="UER00889"/>
</dbReference>
<dbReference type="InterPro" id="IPR002139">
    <property type="entry name" value="Ribo/fructo_kinase"/>
</dbReference>
<feature type="binding site" evidence="12">
    <location>
        <position position="254"/>
    </location>
    <ligand>
        <name>K(+)</name>
        <dbReference type="ChEBI" id="CHEBI:29103"/>
    </ligand>
</feature>